<evidence type="ECO:0000256" key="3">
    <source>
        <dbReference type="ARBA" id="ARBA00022490"/>
    </source>
</evidence>
<keyword evidence="3" id="KW-0963">Cytoplasm</keyword>
<evidence type="ECO:0000256" key="2">
    <source>
        <dbReference type="ARBA" id="ARBA00011375"/>
    </source>
</evidence>
<dbReference type="InParanoid" id="A0A2R5GGE1"/>
<dbReference type="OrthoDB" id="69711at2759"/>
<keyword evidence="4" id="KW-0677">Repeat</keyword>
<dbReference type="SUPFAM" id="SSF48452">
    <property type="entry name" value="TPR-like"/>
    <property type="match status" value="1"/>
</dbReference>
<comment type="subunit">
    <text evidence="2">Interacts with microtubules.</text>
</comment>
<evidence type="ECO:0000256" key="7">
    <source>
        <dbReference type="ARBA" id="ARBA00039966"/>
    </source>
</evidence>
<keyword evidence="10" id="KW-1185">Reference proteome</keyword>
<comment type="caution">
    <text evidence="9">The sequence shown here is derived from an EMBL/GenBank/DDBJ whole genome shotgun (WGS) entry which is preliminary data.</text>
</comment>
<comment type="subcellular location">
    <subcellularLocation>
        <location evidence="1">Cytoplasm</location>
        <location evidence="1">Cytoskeleton</location>
    </subcellularLocation>
</comment>
<name>A0A2R5GGE1_9STRA</name>
<dbReference type="GO" id="GO:0008017">
    <property type="term" value="F:microtubule binding"/>
    <property type="evidence" value="ECO:0007669"/>
    <property type="project" value="TreeGrafter"/>
</dbReference>
<dbReference type="Gene3D" id="1.25.40.10">
    <property type="entry name" value="Tetratricopeptide repeat domain"/>
    <property type="match status" value="1"/>
</dbReference>
<dbReference type="GO" id="GO:0005876">
    <property type="term" value="C:spindle microtubule"/>
    <property type="evidence" value="ECO:0007669"/>
    <property type="project" value="TreeGrafter"/>
</dbReference>
<evidence type="ECO:0000256" key="4">
    <source>
        <dbReference type="ARBA" id="ARBA00022737"/>
    </source>
</evidence>
<keyword evidence="5" id="KW-0802">TPR repeat</keyword>
<proteinExistence type="predicted"/>
<dbReference type="PANTHER" id="PTHR16056">
    <property type="entry name" value="REGULATOR OF MICROTUBULE DYNAMICS PROTEIN"/>
    <property type="match status" value="1"/>
</dbReference>
<organism evidence="9 10">
    <name type="scientific">Hondaea fermentalgiana</name>
    <dbReference type="NCBI Taxonomy" id="2315210"/>
    <lineage>
        <taxon>Eukaryota</taxon>
        <taxon>Sar</taxon>
        <taxon>Stramenopiles</taxon>
        <taxon>Bigyra</taxon>
        <taxon>Labyrinthulomycetes</taxon>
        <taxon>Thraustochytrida</taxon>
        <taxon>Thraustochytriidae</taxon>
        <taxon>Hondaea</taxon>
    </lineage>
</organism>
<evidence type="ECO:0000313" key="9">
    <source>
        <dbReference type="EMBL" id="GBG26914.1"/>
    </source>
</evidence>
<evidence type="ECO:0000256" key="5">
    <source>
        <dbReference type="ARBA" id="ARBA00022803"/>
    </source>
</evidence>
<evidence type="ECO:0000256" key="8">
    <source>
        <dbReference type="ARBA" id="ARBA00041958"/>
    </source>
</evidence>
<dbReference type="GO" id="GO:0005739">
    <property type="term" value="C:mitochondrion"/>
    <property type="evidence" value="ECO:0007669"/>
    <property type="project" value="TreeGrafter"/>
</dbReference>
<accession>A0A2R5GGE1</accession>
<protein>
    <recommendedName>
        <fullName evidence="7">Regulator of microtubule dynamics protein 1</fullName>
    </recommendedName>
    <alternativeName>
        <fullName evidence="8">Protein FAM82B</fullName>
    </alternativeName>
</protein>
<dbReference type="PANTHER" id="PTHR16056:SF16">
    <property type="entry name" value="REGULATOR OF MICROTUBULE DYNAMICS PROTEIN 1"/>
    <property type="match status" value="1"/>
</dbReference>
<dbReference type="InterPro" id="IPR049039">
    <property type="entry name" value="RMD1-3_a_helical_rpt"/>
</dbReference>
<dbReference type="Pfam" id="PF21033">
    <property type="entry name" value="RMD1-3"/>
    <property type="match status" value="1"/>
</dbReference>
<gene>
    <name evidence="9" type="ORF">FCC1311_031372</name>
</gene>
<dbReference type="InterPro" id="IPR011990">
    <property type="entry name" value="TPR-like_helical_dom_sf"/>
</dbReference>
<sequence length="273" mass="31213">MLAATGVDEARCEPPKIKLLDGVPAGDLQDVDVLYEQAGVNGNLSRCLEKLNEMYMASTDKAEMVDLCWRLARANYNLVYSKDSGDQEVCGTQEQKKELAMDALKYARQALEVAPNDYRSHYWCGIAIQAVGEFEGTKYTITHLNDIRSHFEQAVRLNPKDGMCFYCIGMWCFELADLGWMQRQIASTIFATPPQSSFEEALKYFQRAEQVQPEFWNKNALMIAKTYEKLGDYAKAVEWCEYTTRRLVINPDDEAILKQAREVLARVEKKVKK</sequence>
<reference evidence="9 10" key="1">
    <citation type="submission" date="2017-12" db="EMBL/GenBank/DDBJ databases">
        <title>Sequencing, de novo assembly and annotation of complete genome of a new Thraustochytrid species, strain FCC1311.</title>
        <authorList>
            <person name="Sedici K."/>
            <person name="Godart F."/>
            <person name="Aiese Cigliano R."/>
            <person name="Sanseverino W."/>
            <person name="Barakat M."/>
            <person name="Ortet P."/>
            <person name="Marechal E."/>
            <person name="Cagnac O."/>
            <person name="Amato A."/>
        </authorList>
    </citation>
    <scope>NUCLEOTIDE SEQUENCE [LARGE SCALE GENOMIC DNA]</scope>
</reference>
<evidence type="ECO:0000256" key="1">
    <source>
        <dbReference type="ARBA" id="ARBA00004245"/>
    </source>
</evidence>
<evidence type="ECO:0000256" key="6">
    <source>
        <dbReference type="ARBA" id="ARBA00023212"/>
    </source>
</evidence>
<evidence type="ECO:0000313" key="10">
    <source>
        <dbReference type="Proteomes" id="UP000241890"/>
    </source>
</evidence>
<dbReference type="GO" id="GO:0097431">
    <property type="term" value="C:mitotic spindle pole"/>
    <property type="evidence" value="ECO:0007669"/>
    <property type="project" value="TreeGrafter"/>
</dbReference>
<dbReference type="AlphaFoldDB" id="A0A2R5GGE1"/>
<keyword evidence="6" id="KW-0206">Cytoskeleton</keyword>
<dbReference type="EMBL" id="BEYU01000025">
    <property type="protein sequence ID" value="GBG26914.1"/>
    <property type="molecule type" value="Genomic_DNA"/>
</dbReference>
<dbReference type="Proteomes" id="UP000241890">
    <property type="component" value="Unassembled WGS sequence"/>
</dbReference>